<protein>
    <recommendedName>
        <fullName evidence="5">Secreted protein</fullName>
    </recommendedName>
</protein>
<keyword evidence="2" id="KW-0732">Signal</keyword>
<name>A0A024GAV3_9STRA</name>
<proteinExistence type="predicted"/>
<evidence type="ECO:0000313" key="4">
    <source>
        <dbReference type="Proteomes" id="UP000053237"/>
    </source>
</evidence>
<sequence length="69" mass="7932">MVLEMAFRSAKAFFLLVLSKVYGKAESADECWDRKSKKQQNWIVGMGSQEDEKKGNCKAGRSNEREEQE</sequence>
<evidence type="ECO:0000256" key="1">
    <source>
        <dbReference type="SAM" id="MobiDB-lite"/>
    </source>
</evidence>
<keyword evidence="4" id="KW-1185">Reference proteome</keyword>
<feature type="compositionally biased region" description="Basic and acidic residues" evidence="1">
    <location>
        <begin position="50"/>
        <end position="69"/>
    </location>
</feature>
<evidence type="ECO:0000256" key="2">
    <source>
        <dbReference type="SAM" id="SignalP"/>
    </source>
</evidence>
<organism evidence="3 4">
    <name type="scientific">Albugo candida</name>
    <dbReference type="NCBI Taxonomy" id="65357"/>
    <lineage>
        <taxon>Eukaryota</taxon>
        <taxon>Sar</taxon>
        <taxon>Stramenopiles</taxon>
        <taxon>Oomycota</taxon>
        <taxon>Peronosporomycetes</taxon>
        <taxon>Albuginales</taxon>
        <taxon>Albuginaceae</taxon>
        <taxon>Albugo</taxon>
    </lineage>
</organism>
<accession>A0A024GAV3</accession>
<dbReference type="InParanoid" id="A0A024GAV3"/>
<gene>
    <name evidence="3" type="ORF">BN9_042260</name>
</gene>
<reference evidence="3 4" key="1">
    <citation type="submission" date="2012-05" db="EMBL/GenBank/DDBJ databases">
        <title>Recombination and specialization in a pathogen metapopulation.</title>
        <authorList>
            <person name="Gardiner A."/>
            <person name="Kemen E."/>
            <person name="Schultz-Larsen T."/>
            <person name="MacLean D."/>
            <person name="Van Oosterhout C."/>
            <person name="Jones J.D.G."/>
        </authorList>
    </citation>
    <scope>NUCLEOTIDE SEQUENCE [LARGE SCALE GENOMIC DNA]</scope>
    <source>
        <strain evidence="3 4">Ac Nc2</strain>
    </source>
</reference>
<evidence type="ECO:0008006" key="5">
    <source>
        <dbReference type="Google" id="ProtNLM"/>
    </source>
</evidence>
<comment type="caution">
    <text evidence="3">The sequence shown here is derived from an EMBL/GenBank/DDBJ whole genome shotgun (WGS) entry which is preliminary data.</text>
</comment>
<feature type="signal peptide" evidence="2">
    <location>
        <begin position="1"/>
        <end position="27"/>
    </location>
</feature>
<feature type="region of interest" description="Disordered" evidence="1">
    <location>
        <begin position="44"/>
        <end position="69"/>
    </location>
</feature>
<dbReference type="AlphaFoldDB" id="A0A024GAV3"/>
<evidence type="ECO:0000313" key="3">
    <source>
        <dbReference type="EMBL" id="CCI43442.1"/>
    </source>
</evidence>
<feature type="chain" id="PRO_5001532359" description="Secreted protein" evidence="2">
    <location>
        <begin position="28"/>
        <end position="69"/>
    </location>
</feature>
<dbReference type="Proteomes" id="UP000053237">
    <property type="component" value="Unassembled WGS sequence"/>
</dbReference>
<dbReference type="EMBL" id="CAIX01000048">
    <property type="protein sequence ID" value="CCI43442.1"/>
    <property type="molecule type" value="Genomic_DNA"/>
</dbReference>